<protein>
    <recommendedName>
        <fullName evidence="3">Secreted protein</fullName>
    </recommendedName>
</protein>
<dbReference type="EMBL" id="BAAAHQ010000006">
    <property type="protein sequence ID" value="GAA0918281.1"/>
    <property type="molecule type" value="Genomic_DNA"/>
</dbReference>
<reference evidence="1 2" key="1">
    <citation type="journal article" date="2019" name="Int. J. Syst. Evol. Microbiol.">
        <title>The Global Catalogue of Microorganisms (GCM) 10K type strain sequencing project: providing services to taxonomists for standard genome sequencing and annotation.</title>
        <authorList>
            <consortium name="The Broad Institute Genomics Platform"/>
            <consortium name="The Broad Institute Genome Sequencing Center for Infectious Disease"/>
            <person name="Wu L."/>
            <person name="Ma J."/>
        </authorList>
    </citation>
    <scope>NUCLEOTIDE SEQUENCE [LARGE SCALE GENOMIC DNA]</scope>
    <source>
        <strain evidence="1 2">JCM 11136</strain>
    </source>
</reference>
<gene>
    <name evidence="1" type="ORF">GCM10009560_15050</name>
</gene>
<name>A0ABN1NWG5_9ACTN</name>
<sequence>MNACVSATTVQTGMAAAAAVSSVRVEALPRVMVVVMFPVPFVVLPIRRPGDVTGNAEAGIVRRRGYGRRFHWTGVGGQAVTRRADGA</sequence>
<organism evidence="1 2">
    <name type="scientific">Nonomuraea longicatena</name>
    <dbReference type="NCBI Taxonomy" id="83682"/>
    <lineage>
        <taxon>Bacteria</taxon>
        <taxon>Bacillati</taxon>
        <taxon>Actinomycetota</taxon>
        <taxon>Actinomycetes</taxon>
        <taxon>Streptosporangiales</taxon>
        <taxon>Streptosporangiaceae</taxon>
        <taxon>Nonomuraea</taxon>
    </lineage>
</organism>
<comment type="caution">
    <text evidence="1">The sequence shown here is derived from an EMBL/GenBank/DDBJ whole genome shotgun (WGS) entry which is preliminary data.</text>
</comment>
<keyword evidence="2" id="KW-1185">Reference proteome</keyword>
<evidence type="ECO:0000313" key="2">
    <source>
        <dbReference type="Proteomes" id="UP001501578"/>
    </source>
</evidence>
<evidence type="ECO:0008006" key="3">
    <source>
        <dbReference type="Google" id="ProtNLM"/>
    </source>
</evidence>
<proteinExistence type="predicted"/>
<evidence type="ECO:0000313" key="1">
    <source>
        <dbReference type="EMBL" id="GAA0918281.1"/>
    </source>
</evidence>
<dbReference type="Proteomes" id="UP001501578">
    <property type="component" value="Unassembled WGS sequence"/>
</dbReference>
<accession>A0ABN1NWG5</accession>